<dbReference type="PANTHER" id="PTHR30472:SF1">
    <property type="entry name" value="FE(3+) DICITRATE TRANSPORT SYSTEM PERMEASE PROTEIN FECC-RELATED"/>
    <property type="match status" value="1"/>
</dbReference>
<feature type="non-terminal residue" evidence="9">
    <location>
        <position position="1"/>
    </location>
</feature>
<evidence type="ECO:0000256" key="5">
    <source>
        <dbReference type="ARBA" id="ARBA00022692"/>
    </source>
</evidence>
<dbReference type="Proteomes" id="UP000249482">
    <property type="component" value="Unassembled WGS sequence"/>
</dbReference>
<dbReference type="InterPro" id="IPR037294">
    <property type="entry name" value="ABC_BtuC-like"/>
</dbReference>
<keyword evidence="5 8" id="KW-0812">Transmembrane</keyword>
<keyword evidence="3" id="KW-0813">Transport</keyword>
<comment type="similarity">
    <text evidence="2">Belongs to the binding-protein-dependent transport system permease family. FecCD subfamily.</text>
</comment>
<name>A0A2W6NQM4_ECOLX</name>
<dbReference type="GO" id="GO:0033214">
    <property type="term" value="P:siderophore-iron import into cell"/>
    <property type="evidence" value="ECO:0007669"/>
    <property type="project" value="TreeGrafter"/>
</dbReference>
<evidence type="ECO:0000256" key="8">
    <source>
        <dbReference type="SAM" id="Phobius"/>
    </source>
</evidence>
<keyword evidence="7 8" id="KW-0472">Membrane</keyword>
<accession>A0A2W6NQM4</accession>
<comment type="caution">
    <text evidence="9">The sequence shown here is derived from an EMBL/GenBank/DDBJ whole genome shotgun (WGS) entry which is preliminary data.</text>
</comment>
<sequence length="73" mass="7769">VAFIGLLVPHLALFWAGFDQRNVLPVSMLLGATLMLLADVLARALAFPGDLPAGAVLALIGSPCFVWLVRRRG</sequence>
<evidence type="ECO:0000256" key="6">
    <source>
        <dbReference type="ARBA" id="ARBA00022989"/>
    </source>
</evidence>
<dbReference type="PANTHER" id="PTHR30472">
    <property type="entry name" value="FERRIC ENTEROBACTIN TRANSPORT SYSTEM PERMEASE PROTEIN"/>
    <property type="match status" value="1"/>
</dbReference>
<protein>
    <submittedName>
        <fullName evidence="9">Iron-dicitrate transporter permease subunit</fullName>
    </submittedName>
</protein>
<keyword evidence="4" id="KW-1003">Cell membrane</keyword>
<evidence type="ECO:0000313" key="10">
    <source>
        <dbReference type="Proteomes" id="UP000249482"/>
    </source>
</evidence>
<dbReference type="EMBL" id="QKWZ01001422">
    <property type="protein sequence ID" value="PZT58237.1"/>
    <property type="molecule type" value="Genomic_DNA"/>
</dbReference>
<dbReference type="Gene3D" id="1.10.3470.10">
    <property type="entry name" value="ABC transporter involved in vitamin B12 uptake, BtuC"/>
    <property type="match status" value="1"/>
</dbReference>
<evidence type="ECO:0000256" key="1">
    <source>
        <dbReference type="ARBA" id="ARBA00004651"/>
    </source>
</evidence>
<evidence type="ECO:0000256" key="4">
    <source>
        <dbReference type="ARBA" id="ARBA00022475"/>
    </source>
</evidence>
<gene>
    <name evidence="9" type="primary">fecC</name>
    <name evidence="9" type="ORF">DNQ45_31170</name>
</gene>
<reference evidence="9 10" key="1">
    <citation type="submission" date="2018-06" db="EMBL/GenBank/DDBJ databases">
        <title>Draft genome sequence of mcr-1-harboring Escherichia coli isolated from wound infection of a hospitalized patient, in Bolivia.</title>
        <authorList>
            <person name="Munoz M.E."/>
            <person name="Moura Q."/>
            <person name="Ventura P.R.M."/>
            <person name="Bustos L.R."/>
            <person name="Ovando B.G."/>
            <person name="Terrazas D.I.V."/>
            <person name="Yarhui N.B."/>
            <person name="Cerdeira L."/>
            <person name="Lincopan N."/>
        </authorList>
    </citation>
    <scope>NUCLEOTIDE SEQUENCE [LARGE SCALE GENOMIC DNA]</scope>
    <source>
        <strain evidence="9 10">EcMLT</strain>
    </source>
</reference>
<evidence type="ECO:0000313" key="9">
    <source>
        <dbReference type="EMBL" id="PZT58237.1"/>
    </source>
</evidence>
<dbReference type="InterPro" id="IPR000522">
    <property type="entry name" value="ABC_transptr_permease_BtuC"/>
</dbReference>
<proteinExistence type="inferred from homology"/>
<comment type="subcellular location">
    <subcellularLocation>
        <location evidence="1">Cell membrane</location>
        <topology evidence="1">Multi-pass membrane protein</topology>
    </subcellularLocation>
</comment>
<evidence type="ECO:0000256" key="2">
    <source>
        <dbReference type="ARBA" id="ARBA00007935"/>
    </source>
</evidence>
<organism evidence="9 10">
    <name type="scientific">Escherichia coli</name>
    <dbReference type="NCBI Taxonomy" id="562"/>
    <lineage>
        <taxon>Bacteria</taxon>
        <taxon>Pseudomonadati</taxon>
        <taxon>Pseudomonadota</taxon>
        <taxon>Gammaproteobacteria</taxon>
        <taxon>Enterobacterales</taxon>
        <taxon>Enterobacteriaceae</taxon>
        <taxon>Escherichia</taxon>
    </lineage>
</organism>
<evidence type="ECO:0000256" key="7">
    <source>
        <dbReference type="ARBA" id="ARBA00023136"/>
    </source>
</evidence>
<dbReference type="GO" id="GO:0005886">
    <property type="term" value="C:plasma membrane"/>
    <property type="evidence" value="ECO:0007669"/>
    <property type="project" value="UniProtKB-SubCell"/>
</dbReference>
<dbReference type="GO" id="GO:0022857">
    <property type="term" value="F:transmembrane transporter activity"/>
    <property type="evidence" value="ECO:0007669"/>
    <property type="project" value="InterPro"/>
</dbReference>
<feature type="transmembrane region" description="Helical" evidence="8">
    <location>
        <begin position="23"/>
        <end position="45"/>
    </location>
</feature>
<dbReference type="SUPFAM" id="SSF81345">
    <property type="entry name" value="ABC transporter involved in vitamin B12 uptake, BtuC"/>
    <property type="match status" value="1"/>
</dbReference>
<dbReference type="AlphaFoldDB" id="A0A2W6NQM4"/>
<evidence type="ECO:0000256" key="3">
    <source>
        <dbReference type="ARBA" id="ARBA00022448"/>
    </source>
</evidence>
<dbReference type="Pfam" id="PF01032">
    <property type="entry name" value="FecCD"/>
    <property type="match status" value="1"/>
</dbReference>
<keyword evidence="6 8" id="KW-1133">Transmembrane helix</keyword>
<feature type="transmembrane region" description="Helical" evidence="8">
    <location>
        <begin position="51"/>
        <end position="69"/>
    </location>
</feature>